<evidence type="ECO:0000256" key="1">
    <source>
        <dbReference type="SAM" id="Phobius"/>
    </source>
</evidence>
<feature type="transmembrane region" description="Helical" evidence="1">
    <location>
        <begin position="6"/>
        <end position="22"/>
    </location>
</feature>
<accession>A0A248TM65</accession>
<sequence>MEGLFFYWIGWSLWIIVTFFVSKANTYRYLASFALLLLIIITPYHFSIGTTEIGVSFFLLYIAASFLFVKSQCGHPLYLVTCMLIVSFAYCAFLCFEMFDPIWVVFNRDWMLAGMLACLVILLHKQALSRICILIFAALNGEVIFALIIQKYGFPFQIGSFRFLDVLSMAFVVVSGWNMIEYLAAYLERNLNPLVKEKQNYHE</sequence>
<dbReference type="Proteomes" id="UP000215137">
    <property type="component" value="Chromosome"/>
</dbReference>
<dbReference type="PIRSF" id="PIRSF036710">
    <property type="entry name" value="YphA_Bacsu"/>
    <property type="match status" value="1"/>
</dbReference>
<organism evidence="2 3">
    <name type="scientific">Cytobacillus kochii</name>
    <dbReference type="NCBI Taxonomy" id="859143"/>
    <lineage>
        <taxon>Bacteria</taxon>
        <taxon>Bacillati</taxon>
        <taxon>Bacillota</taxon>
        <taxon>Bacilli</taxon>
        <taxon>Bacillales</taxon>
        <taxon>Bacillaceae</taxon>
        <taxon>Cytobacillus</taxon>
    </lineage>
</organism>
<gene>
    <name evidence="2" type="ORF">CKF48_18845</name>
</gene>
<evidence type="ECO:0000313" key="2">
    <source>
        <dbReference type="EMBL" id="ASV69180.1"/>
    </source>
</evidence>
<feature type="transmembrane region" description="Helical" evidence="1">
    <location>
        <begin position="53"/>
        <end position="69"/>
    </location>
</feature>
<dbReference type="InterPro" id="IPR014617">
    <property type="entry name" value="YphA_Bacsu"/>
</dbReference>
<feature type="transmembrane region" description="Helical" evidence="1">
    <location>
        <begin position="131"/>
        <end position="149"/>
    </location>
</feature>
<keyword evidence="1" id="KW-0812">Transmembrane</keyword>
<feature type="transmembrane region" description="Helical" evidence="1">
    <location>
        <begin position="161"/>
        <end position="180"/>
    </location>
</feature>
<protein>
    <submittedName>
        <fullName evidence="2">Uncharacterized protein</fullName>
    </submittedName>
</protein>
<keyword evidence="3" id="KW-1185">Reference proteome</keyword>
<dbReference type="Pfam" id="PF24124">
    <property type="entry name" value="YphA"/>
    <property type="match status" value="1"/>
</dbReference>
<dbReference type="EMBL" id="CP022983">
    <property type="protein sequence ID" value="ASV69180.1"/>
    <property type="molecule type" value="Genomic_DNA"/>
</dbReference>
<feature type="transmembrane region" description="Helical" evidence="1">
    <location>
        <begin position="76"/>
        <end position="99"/>
    </location>
</feature>
<feature type="transmembrane region" description="Helical" evidence="1">
    <location>
        <begin position="105"/>
        <end position="124"/>
    </location>
</feature>
<evidence type="ECO:0000313" key="3">
    <source>
        <dbReference type="Proteomes" id="UP000215137"/>
    </source>
</evidence>
<keyword evidence="1" id="KW-1133">Transmembrane helix</keyword>
<reference evidence="2 3" key="1">
    <citation type="submission" date="2017-08" db="EMBL/GenBank/DDBJ databases">
        <title>Complete Genome Sequence of Bacillus kochii Oregon-R-modENCODE STRAIN BDGP4, isolated from Drosophila melanogaster gut.</title>
        <authorList>
            <person name="Wan K.H."/>
            <person name="Yu C."/>
            <person name="Park S."/>
            <person name="Hammonds A.S."/>
            <person name="Booth B.W."/>
            <person name="Celniker S.E."/>
        </authorList>
    </citation>
    <scope>NUCLEOTIDE SEQUENCE [LARGE SCALE GENOMIC DNA]</scope>
    <source>
        <strain evidence="2 3">BDGP4</strain>
    </source>
</reference>
<keyword evidence="1" id="KW-0472">Membrane</keyword>
<proteinExistence type="predicted"/>
<dbReference type="AlphaFoldDB" id="A0A248TM65"/>
<feature type="transmembrane region" description="Helical" evidence="1">
    <location>
        <begin position="29"/>
        <end position="47"/>
    </location>
</feature>
<dbReference type="OrthoDB" id="2965169at2"/>
<dbReference type="KEGG" id="bko:CKF48_18845"/>
<name>A0A248TM65_9BACI</name>
<dbReference type="RefSeq" id="WP_095372744.1">
    <property type="nucleotide sequence ID" value="NZ_CP022983.1"/>
</dbReference>